<dbReference type="PANTHER" id="PTHR33170:SF22">
    <property type="entry name" value="OS10G0417100 PROTEIN"/>
    <property type="match status" value="1"/>
</dbReference>
<dbReference type="EMBL" id="PQIB02000008">
    <property type="protein sequence ID" value="RLN04304.1"/>
    <property type="molecule type" value="Genomic_DNA"/>
</dbReference>
<sequence>MVPPVSNRGWARRDGFGAGRTGRGEGRTGGRANVWQRMDWGRSPEAEEAPNRRDQGSRGGDHHRDRRSGADDEKRNELPNNERSSGAEASNWDRDNKKHTTGESAFNSQDSKSKWDHREEMNEGRNSEKVDEVDQKRQAGDRQQNVGPEMKDRNMQNQGDGNRMDVNRKGCEICGLKNHSMDECRIRMHCELCGYSNYDTYECKREPLWNLGPELCAAQVPDQSFFFIDEHIDTRAAREKSSTAIITIISGELTSKQIELEFRDVVGKEFWKWVARKVSHNKFTMRFPNAKMLLDFSRFNLVIRSVGAEIKIEPCSSALGAKGKLQEAWFKVGGIPVDQRSVRTLAKVGGLCWKDNCN</sequence>
<proteinExistence type="predicted"/>
<organism evidence="2 3">
    <name type="scientific">Panicum miliaceum</name>
    <name type="common">Proso millet</name>
    <name type="synonym">Broomcorn millet</name>
    <dbReference type="NCBI Taxonomy" id="4540"/>
    <lineage>
        <taxon>Eukaryota</taxon>
        <taxon>Viridiplantae</taxon>
        <taxon>Streptophyta</taxon>
        <taxon>Embryophyta</taxon>
        <taxon>Tracheophyta</taxon>
        <taxon>Spermatophyta</taxon>
        <taxon>Magnoliopsida</taxon>
        <taxon>Liliopsida</taxon>
        <taxon>Poales</taxon>
        <taxon>Poaceae</taxon>
        <taxon>PACMAD clade</taxon>
        <taxon>Panicoideae</taxon>
        <taxon>Panicodae</taxon>
        <taxon>Paniceae</taxon>
        <taxon>Panicinae</taxon>
        <taxon>Panicum</taxon>
        <taxon>Panicum sect. Panicum</taxon>
    </lineage>
</organism>
<evidence type="ECO:0000256" key="1">
    <source>
        <dbReference type="SAM" id="MobiDB-lite"/>
    </source>
</evidence>
<dbReference type="AlphaFoldDB" id="A0A3L6RIH5"/>
<gene>
    <name evidence="2" type="ORF">C2845_PM13G12270</name>
</gene>
<comment type="caution">
    <text evidence="2">The sequence shown here is derived from an EMBL/GenBank/DDBJ whole genome shotgun (WGS) entry which is preliminary data.</text>
</comment>
<reference evidence="3" key="1">
    <citation type="journal article" date="2019" name="Nat. Commun.">
        <title>The genome of broomcorn millet.</title>
        <authorList>
            <person name="Zou C."/>
            <person name="Miki D."/>
            <person name="Li D."/>
            <person name="Tang Q."/>
            <person name="Xiao L."/>
            <person name="Rajput S."/>
            <person name="Deng P."/>
            <person name="Jia W."/>
            <person name="Huang R."/>
            <person name="Zhang M."/>
            <person name="Sun Y."/>
            <person name="Hu J."/>
            <person name="Fu X."/>
            <person name="Schnable P.S."/>
            <person name="Li F."/>
            <person name="Zhang H."/>
            <person name="Feng B."/>
            <person name="Zhu X."/>
            <person name="Liu R."/>
            <person name="Schnable J.C."/>
            <person name="Zhu J.-K."/>
            <person name="Zhang H."/>
        </authorList>
    </citation>
    <scope>NUCLEOTIDE SEQUENCE [LARGE SCALE GENOMIC DNA]</scope>
</reference>
<feature type="region of interest" description="Disordered" evidence="1">
    <location>
        <begin position="1"/>
        <end position="164"/>
    </location>
</feature>
<feature type="compositionally biased region" description="Polar residues" evidence="1">
    <location>
        <begin position="78"/>
        <end position="88"/>
    </location>
</feature>
<keyword evidence="3" id="KW-1185">Reference proteome</keyword>
<dbReference type="Proteomes" id="UP000275267">
    <property type="component" value="Unassembled WGS sequence"/>
</dbReference>
<feature type="compositionally biased region" description="Basic and acidic residues" evidence="1">
    <location>
        <begin position="111"/>
        <end position="140"/>
    </location>
</feature>
<protein>
    <recommendedName>
        <fullName evidence="4">DUF4283 domain-containing protein</fullName>
    </recommendedName>
</protein>
<name>A0A3L6RIH5_PANMI</name>
<feature type="compositionally biased region" description="Basic and acidic residues" evidence="1">
    <location>
        <begin position="39"/>
        <end position="77"/>
    </location>
</feature>
<accession>A0A3L6RIH5</accession>
<feature type="compositionally biased region" description="Basic and acidic residues" evidence="1">
    <location>
        <begin position="91"/>
        <end position="101"/>
    </location>
</feature>
<dbReference type="PANTHER" id="PTHR33170">
    <property type="entry name" value="DUF4283 DOMAIN-CONTAINING PROTEIN-RELATED"/>
    <property type="match status" value="1"/>
</dbReference>
<dbReference type="OrthoDB" id="695245at2759"/>
<evidence type="ECO:0000313" key="2">
    <source>
        <dbReference type="EMBL" id="RLN04304.1"/>
    </source>
</evidence>
<evidence type="ECO:0008006" key="4">
    <source>
        <dbReference type="Google" id="ProtNLM"/>
    </source>
</evidence>
<evidence type="ECO:0000313" key="3">
    <source>
        <dbReference type="Proteomes" id="UP000275267"/>
    </source>
</evidence>